<evidence type="ECO:0000313" key="1">
    <source>
        <dbReference type="EMBL" id="PRY95520.1"/>
    </source>
</evidence>
<accession>A0A2T0X994</accession>
<organism evidence="1 2">
    <name type="scientific">Hasllibacter halocynthiae</name>
    <dbReference type="NCBI Taxonomy" id="595589"/>
    <lineage>
        <taxon>Bacteria</taxon>
        <taxon>Pseudomonadati</taxon>
        <taxon>Pseudomonadota</taxon>
        <taxon>Alphaproteobacteria</taxon>
        <taxon>Rhodobacterales</taxon>
        <taxon>Roseobacteraceae</taxon>
        <taxon>Hasllibacter</taxon>
    </lineage>
</organism>
<dbReference type="RefSeq" id="WP_170073277.1">
    <property type="nucleotide sequence ID" value="NZ_PVTT01000001.1"/>
</dbReference>
<keyword evidence="2" id="KW-1185">Reference proteome</keyword>
<reference evidence="1 2" key="1">
    <citation type="submission" date="2018-03" db="EMBL/GenBank/DDBJ databases">
        <title>Genomic Encyclopedia of Archaeal and Bacterial Type Strains, Phase II (KMG-II): from individual species to whole genera.</title>
        <authorList>
            <person name="Goeker M."/>
        </authorList>
    </citation>
    <scope>NUCLEOTIDE SEQUENCE [LARGE SCALE GENOMIC DNA]</scope>
    <source>
        <strain evidence="1 2">DSM 29318</strain>
    </source>
</reference>
<dbReference type="AlphaFoldDB" id="A0A2T0X994"/>
<name>A0A2T0X994_9RHOB</name>
<gene>
    <name evidence="1" type="ORF">BCF33_1141</name>
</gene>
<proteinExistence type="predicted"/>
<protein>
    <submittedName>
        <fullName evidence="1">Uncharacterized protein</fullName>
    </submittedName>
</protein>
<comment type="caution">
    <text evidence="1">The sequence shown here is derived from an EMBL/GenBank/DDBJ whole genome shotgun (WGS) entry which is preliminary data.</text>
</comment>
<dbReference type="EMBL" id="PVTT01000001">
    <property type="protein sequence ID" value="PRY95520.1"/>
    <property type="molecule type" value="Genomic_DNA"/>
</dbReference>
<evidence type="ECO:0000313" key="2">
    <source>
        <dbReference type="Proteomes" id="UP000238801"/>
    </source>
</evidence>
<sequence length="47" mass="5284">MADRAWLILGLAIAGAIAADALLNDGRALVFLGNRFLQLLWWLAFWR</sequence>
<dbReference type="Proteomes" id="UP000238801">
    <property type="component" value="Unassembled WGS sequence"/>
</dbReference>